<protein>
    <submittedName>
        <fullName evidence="1">Uncharacterized protein</fullName>
    </submittedName>
</protein>
<accession>A0A8J3K3U6</accession>
<evidence type="ECO:0000313" key="2">
    <source>
        <dbReference type="Proteomes" id="UP000659904"/>
    </source>
</evidence>
<dbReference type="InterPro" id="IPR010697">
    <property type="entry name" value="YspA"/>
</dbReference>
<dbReference type="Gene3D" id="3.40.50.450">
    <property type="match status" value="1"/>
</dbReference>
<dbReference type="EMBL" id="BONH01000004">
    <property type="protein sequence ID" value="GIF96246.1"/>
    <property type="molecule type" value="Genomic_DNA"/>
</dbReference>
<evidence type="ECO:0000313" key="1">
    <source>
        <dbReference type="EMBL" id="GIF96246.1"/>
    </source>
</evidence>
<dbReference type="Proteomes" id="UP000659904">
    <property type="component" value="Unassembled WGS sequence"/>
</dbReference>
<dbReference type="SUPFAM" id="SSF102405">
    <property type="entry name" value="MCP/YpsA-like"/>
    <property type="match status" value="1"/>
</dbReference>
<dbReference type="AlphaFoldDB" id="A0A8J3K3U6"/>
<reference evidence="1 2" key="1">
    <citation type="submission" date="2021-01" db="EMBL/GenBank/DDBJ databases">
        <title>Whole genome shotgun sequence of Catellatospora citrea NBRC 14495.</title>
        <authorList>
            <person name="Komaki H."/>
            <person name="Tamura T."/>
        </authorList>
    </citation>
    <scope>NUCLEOTIDE SEQUENCE [LARGE SCALE GENOMIC DNA]</scope>
    <source>
        <strain evidence="1 2">NBRC 14495</strain>
    </source>
</reference>
<comment type="caution">
    <text evidence="1">The sequence shown here is derived from an EMBL/GenBank/DDBJ whole genome shotgun (WGS) entry which is preliminary data.</text>
</comment>
<sequence length="169" mass="17416">MSGMEAARRPTRIGVTGHINLTADTAVLVGTALRELLAAYRPEELVGVSCLAAGADTIFAKAVLAHGGRLEVVLPAADYRDRKVAPEHGAAFDRLAGHAASVRVMPHAQAGRAAYQDANAAMLAGCDLLVAVWDGQPPADRGGTAAVVADAHALALPVVVVWPDGARRT</sequence>
<dbReference type="PANTHER" id="PTHR38440:SF1">
    <property type="entry name" value="UPF0398 PROTEIN SPR0331"/>
    <property type="match status" value="1"/>
</dbReference>
<organism evidence="1 2">
    <name type="scientific">Catellatospora citrea</name>
    <dbReference type="NCBI Taxonomy" id="53366"/>
    <lineage>
        <taxon>Bacteria</taxon>
        <taxon>Bacillati</taxon>
        <taxon>Actinomycetota</taxon>
        <taxon>Actinomycetes</taxon>
        <taxon>Micromonosporales</taxon>
        <taxon>Micromonosporaceae</taxon>
        <taxon>Catellatospora</taxon>
    </lineage>
</organism>
<proteinExistence type="predicted"/>
<dbReference type="PANTHER" id="PTHR38440">
    <property type="entry name" value="UPF0398 PROTEIN YPSA"/>
    <property type="match status" value="1"/>
</dbReference>
<keyword evidence="2" id="KW-1185">Reference proteome</keyword>
<gene>
    <name evidence="1" type="ORF">Cci01nite_13400</name>
</gene>
<name>A0A8J3K3U6_9ACTN</name>